<evidence type="ECO:0000313" key="4">
    <source>
        <dbReference type="Proteomes" id="UP000054047"/>
    </source>
</evidence>
<dbReference type="Gene3D" id="2.40.70.10">
    <property type="entry name" value="Acid Proteases"/>
    <property type="match status" value="1"/>
</dbReference>
<proteinExistence type="inferred from homology"/>
<evidence type="ECO:0000313" key="3">
    <source>
        <dbReference type="EMBL" id="KIH46152.1"/>
    </source>
</evidence>
<dbReference type="Proteomes" id="UP000054047">
    <property type="component" value="Unassembled WGS sequence"/>
</dbReference>
<dbReference type="SUPFAM" id="SSF50630">
    <property type="entry name" value="Acid proteases"/>
    <property type="match status" value="1"/>
</dbReference>
<dbReference type="EMBL" id="KN769985">
    <property type="protein sequence ID" value="KIH46152.1"/>
    <property type="molecule type" value="Genomic_DNA"/>
</dbReference>
<dbReference type="InterPro" id="IPR001461">
    <property type="entry name" value="Aspartic_peptidase_A1"/>
</dbReference>
<protein>
    <recommendedName>
        <fullName evidence="2">Peptidase A1 domain-containing protein</fullName>
    </recommendedName>
</protein>
<keyword evidence="4" id="KW-1185">Reference proteome</keyword>
<dbReference type="Pfam" id="PF00026">
    <property type="entry name" value="Asp"/>
    <property type="match status" value="1"/>
</dbReference>
<name>A0A0C2C8U5_9BILA</name>
<accession>A0A0C2C8U5</accession>
<organism evidence="3 4">
    <name type="scientific">Ancylostoma duodenale</name>
    <dbReference type="NCBI Taxonomy" id="51022"/>
    <lineage>
        <taxon>Eukaryota</taxon>
        <taxon>Metazoa</taxon>
        <taxon>Ecdysozoa</taxon>
        <taxon>Nematoda</taxon>
        <taxon>Chromadorea</taxon>
        <taxon>Rhabditida</taxon>
        <taxon>Rhabditina</taxon>
        <taxon>Rhabditomorpha</taxon>
        <taxon>Strongyloidea</taxon>
        <taxon>Ancylostomatidae</taxon>
        <taxon>Ancylostomatinae</taxon>
        <taxon>Ancylostoma</taxon>
    </lineage>
</organism>
<comment type="similarity">
    <text evidence="1">Belongs to the peptidase A1 family.</text>
</comment>
<evidence type="ECO:0000259" key="2">
    <source>
        <dbReference type="PROSITE" id="PS51767"/>
    </source>
</evidence>
<dbReference type="GO" id="GO:0005764">
    <property type="term" value="C:lysosome"/>
    <property type="evidence" value="ECO:0007669"/>
    <property type="project" value="TreeGrafter"/>
</dbReference>
<dbReference type="PANTHER" id="PTHR47966">
    <property type="entry name" value="BETA-SITE APP-CLEAVING ENZYME, ISOFORM A-RELATED"/>
    <property type="match status" value="1"/>
</dbReference>
<dbReference type="PANTHER" id="PTHR47966:SF45">
    <property type="entry name" value="PEPTIDASE A1 DOMAIN-CONTAINING PROTEIN"/>
    <property type="match status" value="1"/>
</dbReference>
<gene>
    <name evidence="3" type="ORF">ANCDUO_23796</name>
</gene>
<feature type="non-terminal residue" evidence="3">
    <location>
        <position position="1"/>
    </location>
</feature>
<dbReference type="GO" id="GO:0006508">
    <property type="term" value="P:proteolysis"/>
    <property type="evidence" value="ECO:0007669"/>
    <property type="project" value="InterPro"/>
</dbReference>
<dbReference type="OrthoDB" id="5794195at2759"/>
<dbReference type="AlphaFoldDB" id="A0A0C2C8U5"/>
<sequence length="87" mass="10085">YNKDEEAYFIDCENPLELILRIGGRDYVIEGKNFKVTVKEDECVLPIFGMDGGWFGPSWILGDPFIRQFCNIHDMKKKTIGFAKSLY</sequence>
<dbReference type="InterPro" id="IPR021109">
    <property type="entry name" value="Peptidase_aspartic_dom_sf"/>
</dbReference>
<reference evidence="3 4" key="1">
    <citation type="submission" date="2013-12" db="EMBL/GenBank/DDBJ databases">
        <title>Draft genome of the parsitic nematode Ancylostoma duodenale.</title>
        <authorList>
            <person name="Mitreva M."/>
        </authorList>
    </citation>
    <scope>NUCLEOTIDE SEQUENCE [LARGE SCALE GENOMIC DNA]</scope>
    <source>
        <strain evidence="3 4">Zhejiang</strain>
    </source>
</reference>
<feature type="domain" description="Peptidase A1" evidence="2">
    <location>
        <begin position="1"/>
        <end position="83"/>
    </location>
</feature>
<dbReference type="PROSITE" id="PS51767">
    <property type="entry name" value="PEPTIDASE_A1"/>
    <property type="match status" value="1"/>
</dbReference>
<evidence type="ECO:0000256" key="1">
    <source>
        <dbReference type="ARBA" id="ARBA00007447"/>
    </source>
</evidence>
<dbReference type="InterPro" id="IPR033121">
    <property type="entry name" value="PEPTIDASE_A1"/>
</dbReference>
<dbReference type="GO" id="GO:0004190">
    <property type="term" value="F:aspartic-type endopeptidase activity"/>
    <property type="evidence" value="ECO:0007669"/>
    <property type="project" value="InterPro"/>
</dbReference>